<evidence type="ECO:0000256" key="3">
    <source>
        <dbReference type="ARBA" id="ARBA00022448"/>
    </source>
</evidence>
<comment type="caution">
    <text evidence="9">The sequence shown here is derived from an EMBL/GenBank/DDBJ whole genome shotgun (WGS) entry which is preliminary data.</text>
</comment>
<protein>
    <submittedName>
        <fullName evidence="9">Cation transporter</fullName>
    </submittedName>
</protein>
<feature type="transmembrane region" description="Helical" evidence="8">
    <location>
        <begin position="6"/>
        <end position="23"/>
    </location>
</feature>
<comment type="similarity">
    <text evidence="2">Belongs to the CPA3 antiporters (TC 2.A.63) subunit F family.</text>
</comment>
<keyword evidence="5 8" id="KW-0812">Transmembrane</keyword>
<evidence type="ECO:0000256" key="8">
    <source>
        <dbReference type="SAM" id="Phobius"/>
    </source>
</evidence>
<dbReference type="AlphaFoldDB" id="A0A918XBA2"/>
<sequence>MSIIDIALAAVVVSMIIATYRVLRGPSGADRGSGSDMVFYGFVALVAILGIRLGTALLVDIVVVCTLVGFLAAISLARLTAGGKR</sequence>
<keyword evidence="10" id="KW-1185">Reference proteome</keyword>
<keyword evidence="3" id="KW-0813">Transport</keyword>
<dbReference type="Proteomes" id="UP000654947">
    <property type="component" value="Unassembled WGS sequence"/>
</dbReference>
<keyword evidence="7 8" id="KW-0472">Membrane</keyword>
<evidence type="ECO:0000256" key="5">
    <source>
        <dbReference type="ARBA" id="ARBA00022692"/>
    </source>
</evidence>
<dbReference type="GO" id="GO:0015385">
    <property type="term" value="F:sodium:proton antiporter activity"/>
    <property type="evidence" value="ECO:0007669"/>
    <property type="project" value="TreeGrafter"/>
</dbReference>
<feature type="transmembrane region" description="Helical" evidence="8">
    <location>
        <begin position="35"/>
        <end position="55"/>
    </location>
</feature>
<keyword evidence="4" id="KW-1003">Cell membrane</keyword>
<evidence type="ECO:0000313" key="9">
    <source>
        <dbReference type="EMBL" id="GHD24556.1"/>
    </source>
</evidence>
<keyword evidence="6 8" id="KW-1133">Transmembrane helix</keyword>
<feature type="transmembrane region" description="Helical" evidence="8">
    <location>
        <begin position="61"/>
        <end position="81"/>
    </location>
</feature>
<dbReference type="EMBL" id="BMXL01000008">
    <property type="protein sequence ID" value="GHD24556.1"/>
    <property type="molecule type" value="Genomic_DNA"/>
</dbReference>
<evidence type="ECO:0000313" key="10">
    <source>
        <dbReference type="Proteomes" id="UP000654947"/>
    </source>
</evidence>
<dbReference type="RefSeq" id="WP_017577130.1">
    <property type="nucleotide sequence ID" value="NZ_BMXL01000008.1"/>
</dbReference>
<dbReference type="PANTHER" id="PTHR34702:SF1">
    <property type="entry name" value="NA(+)_H(+) ANTIPORTER SUBUNIT F"/>
    <property type="match status" value="1"/>
</dbReference>
<accession>A0A918XBA2</accession>
<name>A0A918XBA2_9ACTN</name>
<dbReference type="PANTHER" id="PTHR34702">
    <property type="entry name" value="NA(+)/H(+) ANTIPORTER SUBUNIT F1"/>
    <property type="match status" value="1"/>
</dbReference>
<evidence type="ECO:0000256" key="7">
    <source>
        <dbReference type="ARBA" id="ARBA00023136"/>
    </source>
</evidence>
<evidence type="ECO:0000256" key="4">
    <source>
        <dbReference type="ARBA" id="ARBA00022475"/>
    </source>
</evidence>
<reference evidence="9 10" key="1">
    <citation type="journal article" date="2014" name="Int. J. Syst. Evol. Microbiol.">
        <title>Complete genome sequence of Corynebacterium casei LMG S-19264T (=DSM 44701T), isolated from a smear-ripened cheese.</title>
        <authorList>
            <consortium name="US DOE Joint Genome Institute (JGI-PGF)"/>
            <person name="Walter F."/>
            <person name="Albersmeier A."/>
            <person name="Kalinowski J."/>
            <person name="Ruckert C."/>
        </authorList>
    </citation>
    <scope>NUCLEOTIDE SEQUENCE [LARGE SCALE GENOMIC DNA]</scope>
    <source>
        <strain evidence="9 10">KCTC 19473</strain>
    </source>
</reference>
<proteinExistence type="inferred from homology"/>
<dbReference type="GO" id="GO:0005886">
    <property type="term" value="C:plasma membrane"/>
    <property type="evidence" value="ECO:0007669"/>
    <property type="project" value="UniProtKB-SubCell"/>
</dbReference>
<evidence type="ECO:0000256" key="2">
    <source>
        <dbReference type="ARBA" id="ARBA00009212"/>
    </source>
</evidence>
<evidence type="ECO:0000256" key="1">
    <source>
        <dbReference type="ARBA" id="ARBA00004651"/>
    </source>
</evidence>
<organism evidence="9 10">
    <name type="scientific">Nocardiopsis kunsanensis</name>
    <dbReference type="NCBI Taxonomy" id="141693"/>
    <lineage>
        <taxon>Bacteria</taxon>
        <taxon>Bacillati</taxon>
        <taxon>Actinomycetota</taxon>
        <taxon>Actinomycetes</taxon>
        <taxon>Streptosporangiales</taxon>
        <taxon>Nocardiopsidaceae</taxon>
        <taxon>Nocardiopsis</taxon>
    </lineage>
</organism>
<gene>
    <name evidence="9" type="ORF">GCM10007147_20740</name>
</gene>
<comment type="subcellular location">
    <subcellularLocation>
        <location evidence="1">Cell membrane</location>
        <topology evidence="1">Multi-pass membrane protein</topology>
    </subcellularLocation>
</comment>
<dbReference type="Pfam" id="PF04066">
    <property type="entry name" value="MrpF_PhaF"/>
    <property type="match status" value="1"/>
</dbReference>
<dbReference type="InterPro" id="IPR007208">
    <property type="entry name" value="MrpF/PhaF-like"/>
</dbReference>
<evidence type="ECO:0000256" key="6">
    <source>
        <dbReference type="ARBA" id="ARBA00022989"/>
    </source>
</evidence>